<proteinExistence type="predicted"/>
<dbReference type="Proteomes" id="UP000244962">
    <property type="component" value="Unassembled WGS sequence"/>
</dbReference>
<comment type="caution">
    <text evidence="1">The sequence shown here is derived from an EMBL/GenBank/DDBJ whole genome shotgun (WGS) entry which is preliminary data.</text>
</comment>
<reference evidence="2" key="1">
    <citation type="submission" date="2018-04" db="EMBL/GenBank/DDBJ databases">
        <authorList>
            <person name="Liu S."/>
            <person name="Wang Z."/>
            <person name="Li J."/>
        </authorList>
    </citation>
    <scope>NUCLEOTIDE SEQUENCE [LARGE SCALE GENOMIC DNA]</scope>
    <source>
        <strain evidence="2">622</strain>
    </source>
</reference>
<dbReference type="RefSeq" id="WP_108963428.1">
    <property type="nucleotide sequence ID" value="NZ_QEFB01000013.1"/>
</dbReference>
<dbReference type="EMBL" id="QEFB01000013">
    <property type="protein sequence ID" value="PWC06441.1"/>
    <property type="molecule type" value="Genomic_DNA"/>
</dbReference>
<evidence type="ECO:0000313" key="2">
    <source>
        <dbReference type="Proteomes" id="UP000244962"/>
    </source>
</evidence>
<organism evidence="1 2">
    <name type="scientific">Mycetocola zhujimingii</name>
    <dbReference type="NCBI Taxonomy" id="2079792"/>
    <lineage>
        <taxon>Bacteria</taxon>
        <taxon>Bacillati</taxon>
        <taxon>Actinomycetota</taxon>
        <taxon>Actinomycetes</taxon>
        <taxon>Micrococcales</taxon>
        <taxon>Microbacteriaceae</taxon>
        <taxon>Mycetocola</taxon>
    </lineage>
</organism>
<protein>
    <submittedName>
        <fullName evidence="1">Uncharacterized protein</fullName>
    </submittedName>
</protein>
<gene>
    <name evidence="1" type="ORF">DF223_12685</name>
</gene>
<name>A0A2U1TC24_9MICO</name>
<evidence type="ECO:0000313" key="1">
    <source>
        <dbReference type="EMBL" id="PWC06441.1"/>
    </source>
</evidence>
<dbReference type="AlphaFoldDB" id="A0A2U1TC24"/>
<sequence>MVERTDALLRSLSEDLSLPEADRDTGAADGALRSVIRLLQEADALLADGHTDAAQRALDEAAYQVSDSWSFRSVLGAEVLRVAQGRGARKSP</sequence>
<accession>A0A2U1TC24</accession>
<keyword evidence="2" id="KW-1185">Reference proteome</keyword>